<protein>
    <submittedName>
        <fullName evidence="3">25.7 Inhibitor of apoptosis/RING/U box</fullName>
    </submittedName>
</protein>
<proteinExistence type="predicted"/>
<dbReference type="GO" id="GO:0008270">
    <property type="term" value="F:zinc ion binding"/>
    <property type="evidence" value="ECO:0007669"/>
    <property type="project" value="UniProtKB-KW"/>
</dbReference>
<dbReference type="InterPro" id="IPR013083">
    <property type="entry name" value="Znf_RING/FYVE/PHD"/>
</dbReference>
<gene>
    <name evidence="3" type="primary">ORF025</name>
</gene>
<evidence type="ECO:0000259" key="2">
    <source>
        <dbReference type="PROSITE" id="PS50089"/>
    </source>
</evidence>
<organism evidence="3 4">
    <name type="scientific">Spodoptera frugiperda ascovirus 1a</name>
    <name type="common">SfAV-1a</name>
    <dbReference type="NCBI Taxonomy" id="113370"/>
    <lineage>
        <taxon>Viruses</taxon>
        <taxon>Varidnaviria</taxon>
        <taxon>Bamfordvirae</taxon>
        <taxon>Nucleocytoviricota</taxon>
        <taxon>Megaviricetes</taxon>
        <taxon>Pimascovirales</taxon>
        <taxon>Pimascovirales incertae sedis</taxon>
        <taxon>Ascoviridae</taxon>
        <taxon>Ascovirus</taxon>
        <taxon>Ascovirus sfav1a</taxon>
    </lineage>
</organism>
<keyword evidence="1" id="KW-0863">Zinc-finger</keyword>
<evidence type="ECO:0000256" key="1">
    <source>
        <dbReference type="PROSITE-ProRule" id="PRU00175"/>
    </source>
</evidence>
<dbReference type="EMBL" id="AM398843">
    <property type="protein sequence ID" value="CAL44625.1"/>
    <property type="molecule type" value="Genomic_DNA"/>
</dbReference>
<dbReference type="Pfam" id="PF13920">
    <property type="entry name" value="zf-C3HC4_3"/>
    <property type="match status" value="1"/>
</dbReference>
<keyword evidence="4" id="KW-1185">Reference proteome</keyword>
<dbReference type="InterPro" id="IPR001841">
    <property type="entry name" value="Znf_RING"/>
</dbReference>
<dbReference type="SUPFAM" id="SSF57850">
    <property type="entry name" value="RING/U-box"/>
    <property type="match status" value="1"/>
</dbReference>
<organismHost>
    <name type="scientific">Spodoptera frugiperda</name>
    <name type="common">Fall armyworm</name>
    <dbReference type="NCBI Taxonomy" id="7108"/>
</organismHost>
<dbReference type="KEGG" id="vg:4306192"/>
<dbReference type="Gene3D" id="3.30.40.10">
    <property type="entry name" value="Zinc/RING finger domain, C3HC4 (zinc finger)"/>
    <property type="match status" value="1"/>
</dbReference>
<reference evidence="3 4" key="1">
    <citation type="journal article" date="2006" name="J. Virol.">
        <title>Genomic sequence of Spodoptera frugiperda Ascovirus 1a, an enveloped, double-stranded DNA insect virus that manipulates apoptosis for viral reproduction.</title>
        <authorList>
            <person name="Bideshi D.K."/>
            <person name="Demattei M.V."/>
            <person name="Rouleux-Bonnin F."/>
            <person name="Stasiak K."/>
            <person name="Tan Y."/>
            <person name="Bigot S."/>
            <person name="Bigot Y."/>
            <person name="Federici B.A."/>
        </authorList>
    </citation>
    <scope>NUCLEOTIDE SEQUENCE [LARGE SCALE GENOMIC DNA]</scope>
    <source>
        <strain evidence="4">SvAV-1a</strain>
    </source>
</reference>
<evidence type="ECO:0000313" key="3">
    <source>
        <dbReference type="EMBL" id="CAL44625.1"/>
    </source>
</evidence>
<dbReference type="OrthoDB" id="9255at10239"/>
<accession>Q0E576</accession>
<sequence>MTVTKLISKISHHVNGEHRLCTVGCVSVWSGVMCKVCRCTWSDGEREQYPACGTSLHTPEMSSESARVVSCIMAGMDTNVARRIASEGFFGVVLVDGTLMQCHRCGYTVDRIGYDSSKHDCRSTDYSQICRTKMFVLTKRITIDRILCTADPQPAHPLGRDGERCRQELCQVCGPYVKVVKVHECVVCLEREPRVLFTSCGHKVTCRSCSVRLTHCPMCRRNVSKCVVVS</sequence>
<dbReference type="GeneID" id="4306192"/>
<feature type="domain" description="RING-type" evidence="2">
    <location>
        <begin position="185"/>
        <end position="220"/>
    </location>
</feature>
<dbReference type="Proteomes" id="UP000008030">
    <property type="component" value="Segment"/>
</dbReference>
<name>Q0E576_SFAVA</name>
<dbReference type="RefSeq" id="YP_762380.1">
    <property type="nucleotide sequence ID" value="NC_008361.1"/>
</dbReference>
<keyword evidence="1" id="KW-0479">Metal-binding</keyword>
<dbReference type="PROSITE" id="PS50089">
    <property type="entry name" value="ZF_RING_2"/>
    <property type="match status" value="1"/>
</dbReference>
<keyword evidence="1" id="KW-0862">Zinc</keyword>
<evidence type="ECO:0000313" key="4">
    <source>
        <dbReference type="Proteomes" id="UP000008030"/>
    </source>
</evidence>
<dbReference type="SMART" id="SM00184">
    <property type="entry name" value="RING"/>
    <property type="match status" value="1"/>
</dbReference>